<organism evidence="2">
    <name type="scientific">marine metagenome</name>
    <dbReference type="NCBI Taxonomy" id="408172"/>
    <lineage>
        <taxon>unclassified sequences</taxon>
        <taxon>metagenomes</taxon>
        <taxon>ecological metagenomes</taxon>
    </lineage>
</organism>
<proteinExistence type="predicted"/>
<dbReference type="InterPro" id="IPR013022">
    <property type="entry name" value="Xyl_isomerase-like_TIM-brl"/>
</dbReference>
<evidence type="ECO:0000259" key="1">
    <source>
        <dbReference type="Pfam" id="PF01261"/>
    </source>
</evidence>
<sequence>MRLPQTATGDSLAKRAGIMLLSLSVRIAEEFHSKEEASMPLGDLARLAKRCGYGALCMRASQVGVHSPPEAVEEAAGCLAETGLAVSMVTGDFDTVYNNEKGPSALTNITPYLDLAKRLGAPRIRVALKQESEIAHARSAADEAAEHGIQLVHQCHTLSLFETVEGIERTLSAIDRPNFGLVYEPANLEICGQDYGRVTIERLAKWIFNVYLQNQLLKPDGALMLPTWCTGDVSFDLIPIHAPGGVDFGWVFAGLKAVGYDGTVTVHQSAQPGETPEESASGTADFLRTLI</sequence>
<reference evidence="2" key="1">
    <citation type="submission" date="2018-05" db="EMBL/GenBank/DDBJ databases">
        <authorList>
            <person name="Lanie J.A."/>
            <person name="Ng W.-L."/>
            <person name="Kazmierczak K.M."/>
            <person name="Andrzejewski T.M."/>
            <person name="Davidsen T.M."/>
            <person name="Wayne K.J."/>
            <person name="Tettelin H."/>
            <person name="Glass J.I."/>
            <person name="Rusch D."/>
            <person name="Podicherti R."/>
            <person name="Tsui H.-C.T."/>
            <person name="Winkler M.E."/>
        </authorList>
    </citation>
    <scope>NUCLEOTIDE SEQUENCE</scope>
</reference>
<dbReference type="Pfam" id="PF01261">
    <property type="entry name" value="AP_endonuc_2"/>
    <property type="match status" value="1"/>
</dbReference>
<accession>A0A381V537</accession>
<feature type="domain" description="Xylose isomerase-like TIM barrel" evidence="1">
    <location>
        <begin position="46"/>
        <end position="289"/>
    </location>
</feature>
<dbReference type="SUPFAM" id="SSF51658">
    <property type="entry name" value="Xylose isomerase-like"/>
    <property type="match status" value="1"/>
</dbReference>
<dbReference type="InterPro" id="IPR036237">
    <property type="entry name" value="Xyl_isomerase-like_sf"/>
</dbReference>
<dbReference type="AlphaFoldDB" id="A0A381V537"/>
<evidence type="ECO:0000313" key="2">
    <source>
        <dbReference type="EMBL" id="SVA34373.1"/>
    </source>
</evidence>
<protein>
    <recommendedName>
        <fullName evidence="1">Xylose isomerase-like TIM barrel domain-containing protein</fullName>
    </recommendedName>
</protein>
<dbReference type="EMBL" id="UINC01007637">
    <property type="protein sequence ID" value="SVA34373.1"/>
    <property type="molecule type" value="Genomic_DNA"/>
</dbReference>
<gene>
    <name evidence="2" type="ORF">METZ01_LOCUS87227</name>
</gene>
<dbReference type="PANTHER" id="PTHR12110:SF21">
    <property type="entry name" value="XYLOSE ISOMERASE-LIKE TIM BARREL DOMAIN-CONTAINING PROTEIN"/>
    <property type="match status" value="1"/>
</dbReference>
<dbReference type="Gene3D" id="3.20.20.150">
    <property type="entry name" value="Divalent-metal-dependent TIM barrel enzymes"/>
    <property type="match status" value="1"/>
</dbReference>
<dbReference type="PANTHER" id="PTHR12110">
    <property type="entry name" value="HYDROXYPYRUVATE ISOMERASE"/>
    <property type="match status" value="1"/>
</dbReference>
<name>A0A381V537_9ZZZZ</name>
<dbReference type="InterPro" id="IPR050312">
    <property type="entry name" value="IolE/XylAMocC-like"/>
</dbReference>